<dbReference type="InterPro" id="IPR011701">
    <property type="entry name" value="MFS"/>
</dbReference>
<dbReference type="AlphaFoldDB" id="A0AAV3U514"/>
<keyword evidence="1 4" id="KW-0812">Transmembrane</keyword>
<dbReference type="InterPro" id="IPR020846">
    <property type="entry name" value="MFS_dom"/>
</dbReference>
<dbReference type="PANTHER" id="PTHR11360:SF290">
    <property type="entry name" value="MONOCARBOXYLATE MFS PERMEASE"/>
    <property type="match status" value="1"/>
</dbReference>
<dbReference type="PROSITE" id="PS50850">
    <property type="entry name" value="MFS"/>
    <property type="match status" value="1"/>
</dbReference>
<keyword evidence="7" id="KW-1185">Reference proteome</keyword>
<keyword evidence="2 4" id="KW-1133">Transmembrane helix</keyword>
<evidence type="ECO:0000313" key="7">
    <source>
        <dbReference type="Proteomes" id="UP001409585"/>
    </source>
</evidence>
<feature type="transmembrane region" description="Helical" evidence="4">
    <location>
        <begin position="263"/>
        <end position="286"/>
    </location>
</feature>
<dbReference type="EMBL" id="BAABLX010000027">
    <property type="protein sequence ID" value="GAA4948378.1"/>
    <property type="molecule type" value="Genomic_DNA"/>
</dbReference>
<protein>
    <submittedName>
        <fullName evidence="6">MFS transporter</fullName>
    </submittedName>
</protein>
<evidence type="ECO:0000259" key="5">
    <source>
        <dbReference type="PROSITE" id="PS50850"/>
    </source>
</evidence>
<sequence length="408" mass="44326">MLAGSFISAAIAIGFTSYIYGMFTVPVTEELGLSRANYNNGFIALSVGIALFSPFTGRLLDQFSPRLLVAFAGTLFGCSIATISILKSPIMMLLLLLLPIAAGVSTCGALGANTITVKWFQSRRGLALGILALSTSVGGLLSQPFTGWLITNLGWRHTLLIIGILCFFVFLFLSMFLIKDKPDPSIYKYEDEFDSNVDSKVSAKESTAEPRAITEPTFSYVDILRTKNFWLLTCAIGIFFGVDQSILVSQVPYFLDRGYTLEIAATLVSIKTLSAIGGKLIVGFLADKVDLRSLFTAVALCNISLMSIYILQPSFWILVLFLSLLGVAVGGVFPVWTTSVAWLFGSRSYGTAMGMTAIGTQIFTMLNIRFVGEVYDRTGTYKIAFVVFIGMVAIAILLFRSITPPAKN</sequence>
<feature type="transmembrane region" description="Helical" evidence="4">
    <location>
        <begin position="229"/>
        <end position="251"/>
    </location>
</feature>
<proteinExistence type="predicted"/>
<gene>
    <name evidence="6" type="ORF">GCM10025791_30480</name>
</gene>
<feature type="transmembrane region" description="Helical" evidence="4">
    <location>
        <begin position="383"/>
        <end position="402"/>
    </location>
</feature>
<evidence type="ECO:0000256" key="2">
    <source>
        <dbReference type="ARBA" id="ARBA00022989"/>
    </source>
</evidence>
<reference evidence="7" key="1">
    <citation type="journal article" date="2019" name="Int. J. Syst. Evol. Microbiol.">
        <title>The Global Catalogue of Microorganisms (GCM) 10K type strain sequencing project: providing services to taxonomists for standard genome sequencing and annotation.</title>
        <authorList>
            <consortium name="The Broad Institute Genomics Platform"/>
            <consortium name="The Broad Institute Genome Sequencing Center for Infectious Disease"/>
            <person name="Wu L."/>
            <person name="Ma J."/>
        </authorList>
    </citation>
    <scope>NUCLEOTIDE SEQUENCE [LARGE SCALE GENOMIC DNA]</scope>
    <source>
        <strain evidence="7">JCM 19134</strain>
    </source>
</reference>
<feature type="transmembrane region" description="Helical" evidence="4">
    <location>
        <begin position="351"/>
        <end position="371"/>
    </location>
</feature>
<evidence type="ECO:0000313" key="6">
    <source>
        <dbReference type="EMBL" id="GAA4948378.1"/>
    </source>
</evidence>
<keyword evidence="3 4" id="KW-0472">Membrane</keyword>
<feature type="transmembrane region" description="Helical" evidence="4">
    <location>
        <begin position="92"/>
        <end position="113"/>
    </location>
</feature>
<feature type="domain" description="Major facilitator superfamily (MFS) profile" evidence="5">
    <location>
        <begin position="2"/>
        <end position="407"/>
    </location>
</feature>
<feature type="transmembrane region" description="Helical" evidence="4">
    <location>
        <begin position="317"/>
        <end position="344"/>
    </location>
</feature>
<comment type="caution">
    <text evidence="6">The sequence shown here is derived from an EMBL/GenBank/DDBJ whole genome shotgun (WGS) entry which is preliminary data.</text>
</comment>
<dbReference type="PANTHER" id="PTHR11360">
    <property type="entry name" value="MONOCARBOXYLATE TRANSPORTER"/>
    <property type="match status" value="1"/>
</dbReference>
<feature type="transmembrane region" description="Helical" evidence="4">
    <location>
        <begin position="157"/>
        <end position="178"/>
    </location>
</feature>
<evidence type="ECO:0000256" key="1">
    <source>
        <dbReference type="ARBA" id="ARBA00022692"/>
    </source>
</evidence>
<feature type="transmembrane region" description="Helical" evidence="4">
    <location>
        <begin position="67"/>
        <end position="86"/>
    </location>
</feature>
<evidence type="ECO:0000256" key="3">
    <source>
        <dbReference type="ARBA" id="ARBA00023136"/>
    </source>
</evidence>
<evidence type="ECO:0000256" key="4">
    <source>
        <dbReference type="SAM" id="Phobius"/>
    </source>
</evidence>
<dbReference type="InterPro" id="IPR050327">
    <property type="entry name" value="Proton-linked_MCT"/>
</dbReference>
<feature type="transmembrane region" description="Helical" evidence="4">
    <location>
        <begin position="125"/>
        <end position="145"/>
    </location>
</feature>
<dbReference type="Gene3D" id="1.20.1250.20">
    <property type="entry name" value="MFS general substrate transporter like domains"/>
    <property type="match status" value="1"/>
</dbReference>
<dbReference type="Proteomes" id="UP001409585">
    <property type="component" value="Unassembled WGS sequence"/>
</dbReference>
<dbReference type="SUPFAM" id="SSF103473">
    <property type="entry name" value="MFS general substrate transporter"/>
    <property type="match status" value="1"/>
</dbReference>
<accession>A0AAV3U514</accession>
<dbReference type="GO" id="GO:0022857">
    <property type="term" value="F:transmembrane transporter activity"/>
    <property type="evidence" value="ECO:0007669"/>
    <property type="project" value="InterPro"/>
</dbReference>
<dbReference type="InterPro" id="IPR036259">
    <property type="entry name" value="MFS_trans_sf"/>
</dbReference>
<dbReference type="Pfam" id="PF07690">
    <property type="entry name" value="MFS_1"/>
    <property type="match status" value="1"/>
</dbReference>
<feature type="transmembrane region" description="Helical" evidence="4">
    <location>
        <begin position="41"/>
        <end position="60"/>
    </location>
</feature>
<name>A0AAV3U514_9ALTE</name>
<organism evidence="6 7">
    <name type="scientific">Halioxenophilus aromaticivorans</name>
    <dbReference type="NCBI Taxonomy" id="1306992"/>
    <lineage>
        <taxon>Bacteria</taxon>
        <taxon>Pseudomonadati</taxon>
        <taxon>Pseudomonadota</taxon>
        <taxon>Gammaproteobacteria</taxon>
        <taxon>Alteromonadales</taxon>
        <taxon>Alteromonadaceae</taxon>
        <taxon>Halioxenophilus</taxon>
    </lineage>
</organism>